<protein>
    <recommendedName>
        <fullName evidence="2">PNPLA domain-containing protein</fullName>
    </recommendedName>
</protein>
<dbReference type="Pfam" id="PF01734">
    <property type="entry name" value="Patatin"/>
    <property type="match status" value="1"/>
</dbReference>
<keyword evidence="1" id="KW-0443">Lipid metabolism</keyword>
<evidence type="ECO:0000259" key="2">
    <source>
        <dbReference type="Pfam" id="PF01734"/>
    </source>
</evidence>
<evidence type="ECO:0000313" key="4">
    <source>
        <dbReference type="Proteomes" id="UP000230543"/>
    </source>
</evidence>
<dbReference type="EMBL" id="PFBO01000051">
    <property type="protein sequence ID" value="PIT90522.1"/>
    <property type="molecule type" value="Genomic_DNA"/>
</dbReference>
<proteinExistence type="predicted"/>
<name>A0A2M6WCK2_9BACT</name>
<dbReference type="SUPFAM" id="SSF52151">
    <property type="entry name" value="FabD/lysophospholipase-like"/>
    <property type="match status" value="1"/>
</dbReference>
<reference evidence="4" key="1">
    <citation type="submission" date="2017-09" db="EMBL/GenBank/DDBJ databases">
        <title>Depth-based differentiation of microbial function through sediment-hosted aquifers and enrichment of novel symbionts in the deep terrestrial subsurface.</title>
        <authorList>
            <person name="Probst A.J."/>
            <person name="Ladd B."/>
            <person name="Jarett J.K."/>
            <person name="Geller-Mcgrath D.E."/>
            <person name="Sieber C.M.K."/>
            <person name="Emerson J.B."/>
            <person name="Anantharaman K."/>
            <person name="Thomas B.C."/>
            <person name="Malmstrom R."/>
            <person name="Stieglmeier M."/>
            <person name="Klingl A."/>
            <person name="Woyke T."/>
            <person name="Ryan C.M."/>
            <person name="Banfield J.F."/>
        </authorList>
    </citation>
    <scope>NUCLEOTIDE SEQUENCE [LARGE SCALE GENOMIC DNA]</scope>
</reference>
<evidence type="ECO:0000313" key="3">
    <source>
        <dbReference type="EMBL" id="PIT90522.1"/>
    </source>
</evidence>
<dbReference type="AlphaFoldDB" id="A0A2M6WCK2"/>
<feature type="domain" description="PNPLA" evidence="2">
    <location>
        <begin position="29"/>
        <end position="170"/>
    </location>
</feature>
<dbReference type="InterPro" id="IPR002641">
    <property type="entry name" value="PNPLA_dom"/>
</dbReference>
<gene>
    <name evidence="3" type="ORF">COU22_01695</name>
</gene>
<dbReference type="Proteomes" id="UP000230543">
    <property type="component" value="Unassembled WGS sequence"/>
</dbReference>
<dbReference type="Gene3D" id="3.40.1090.10">
    <property type="entry name" value="Cytosolic phospholipase A2 catalytic domain"/>
    <property type="match status" value="1"/>
</dbReference>
<sequence length="274" mass="31839">MTDRHPVIENILRRRDLKVPTGDDRKIALVLYGGLMRSIRGGGATIALEELGLRNAFDEIYGYSGGFPNACYFLSGDPRTANSIYYEELTGYKFLNFFRLHKMMNIDYLIKLIKDSPKKLNWLNLASSKTKLFTSVFSLSQKELKTFEVHDFSQEDFYQLMAASISLPYLNLEKFSIEDVIYRDAVLYKGSLKKHLQFALDSGATDVLVIHNHRRKFENWMANTKNVYHILPPARPIMRRWEKKPAKLIEESKKMGKLVKQHFGFDEEIKLKID</sequence>
<evidence type="ECO:0000256" key="1">
    <source>
        <dbReference type="ARBA" id="ARBA00023098"/>
    </source>
</evidence>
<organism evidence="3 4">
    <name type="scientific">Candidatus Komeilibacteria bacterium CG10_big_fil_rev_8_21_14_0_10_41_13</name>
    <dbReference type="NCBI Taxonomy" id="1974476"/>
    <lineage>
        <taxon>Bacteria</taxon>
        <taxon>Candidatus Komeiliibacteriota</taxon>
    </lineage>
</organism>
<accession>A0A2M6WCK2</accession>
<dbReference type="InterPro" id="IPR016035">
    <property type="entry name" value="Acyl_Trfase/lysoPLipase"/>
</dbReference>
<dbReference type="GO" id="GO:0006629">
    <property type="term" value="P:lipid metabolic process"/>
    <property type="evidence" value="ECO:0007669"/>
    <property type="project" value="UniProtKB-KW"/>
</dbReference>
<comment type="caution">
    <text evidence="3">The sequence shown here is derived from an EMBL/GenBank/DDBJ whole genome shotgun (WGS) entry which is preliminary data.</text>
</comment>